<dbReference type="InterPro" id="IPR029052">
    <property type="entry name" value="Metallo-depent_PP-like"/>
</dbReference>
<evidence type="ECO:0000313" key="4">
    <source>
        <dbReference type="EMBL" id="AHF24663.1"/>
    </source>
</evidence>
<dbReference type="Gene3D" id="3.60.21.10">
    <property type="match status" value="1"/>
</dbReference>
<dbReference type="InterPro" id="IPR053193">
    <property type="entry name" value="MetalloPDE_YfcE-like"/>
</dbReference>
<name>W0FIM4_9BACT</name>
<dbReference type="PANTHER" id="PTHR43165">
    <property type="entry name" value="METALLOPHOSPHOESTERASE"/>
    <property type="match status" value="1"/>
</dbReference>
<feature type="domain" description="Calcineurin-like phosphoesterase" evidence="3">
    <location>
        <begin position="1"/>
        <end position="141"/>
    </location>
</feature>
<dbReference type="EC" id="3.1.4.-" evidence="2"/>
<dbReference type="PANTHER" id="PTHR43165:SF1">
    <property type="entry name" value="PHOSPHODIESTERASE MJ0936"/>
    <property type="match status" value="1"/>
</dbReference>
<dbReference type="NCBIfam" id="TIGR00040">
    <property type="entry name" value="yfcE"/>
    <property type="match status" value="1"/>
</dbReference>
<evidence type="ECO:0000259" key="3">
    <source>
        <dbReference type="Pfam" id="PF12850"/>
    </source>
</evidence>
<evidence type="ECO:0000256" key="1">
    <source>
        <dbReference type="ARBA" id="ARBA00008950"/>
    </source>
</evidence>
<sequence>MKIGIISDTHDLLRPEVLGALQGCDGILHCGDISSPRVLARLEQIAPVRAVRGNNDREWAGHLPLFLDFGLGGLRIYMAHRKKDLPRDLAAYDLVICGHSHQYAEVWQESAGGKRTLLFNPGSCGPRRFNQPVTMAVLRIDPDGWAVKQVRIPRPRGEKPPKADGGDIYRQIEAVIHDAEKGLSVDAIALKRGLDRDLAEQIVRLYVTHPGVTADGIMEKMGLLGKL</sequence>
<comment type="similarity">
    <text evidence="1 2">Belongs to the metallophosphoesterase superfamily. YfcE family.</text>
</comment>
<dbReference type="Pfam" id="PF12850">
    <property type="entry name" value="Metallophos_2"/>
    <property type="match status" value="1"/>
</dbReference>
<comment type="cofactor">
    <cofactor evidence="2">
        <name>a divalent metal cation</name>
        <dbReference type="ChEBI" id="CHEBI:60240"/>
    </cofactor>
</comment>
<keyword evidence="2" id="KW-0479">Metal-binding</keyword>
<dbReference type="GO" id="GO:0046872">
    <property type="term" value="F:metal ion binding"/>
    <property type="evidence" value="ECO:0007669"/>
    <property type="project" value="UniProtKB-KW"/>
</dbReference>
<dbReference type="EMBL" id="KC246801">
    <property type="protein sequence ID" value="AHF24663.1"/>
    <property type="molecule type" value="Genomic_DNA"/>
</dbReference>
<dbReference type="AlphaFoldDB" id="W0FIM4"/>
<dbReference type="InterPro" id="IPR024654">
    <property type="entry name" value="Calcineurin-like_PHP_lpxH"/>
</dbReference>
<evidence type="ECO:0000256" key="2">
    <source>
        <dbReference type="RuleBase" id="RU362039"/>
    </source>
</evidence>
<dbReference type="GO" id="GO:0016787">
    <property type="term" value="F:hydrolase activity"/>
    <property type="evidence" value="ECO:0007669"/>
    <property type="project" value="UniProtKB-UniRule"/>
</dbReference>
<accession>W0FIM4</accession>
<reference evidence="4" key="1">
    <citation type="journal article" date="2013" name="PLoS ONE">
        <title>Metagenomic insights into the carbohydrate-active enzymes carried by the microorganisms adhering to solid digesta in the rumen of cows.</title>
        <authorList>
            <person name="Wang L."/>
            <person name="Hatem A."/>
            <person name="Catalyurek U.V."/>
            <person name="Morrison M."/>
            <person name="Yu Z."/>
        </authorList>
    </citation>
    <scope>NUCLEOTIDE SEQUENCE</scope>
</reference>
<organism evidence="4">
    <name type="scientific">uncultured bacterium Contig13</name>
    <dbReference type="NCBI Taxonomy" id="1393410"/>
    <lineage>
        <taxon>Bacteria</taxon>
        <taxon>environmental samples</taxon>
    </lineage>
</organism>
<dbReference type="SUPFAM" id="SSF56300">
    <property type="entry name" value="Metallo-dependent phosphatases"/>
    <property type="match status" value="1"/>
</dbReference>
<dbReference type="InterPro" id="IPR000979">
    <property type="entry name" value="Phosphodiesterase_MJ0936/Vps29"/>
</dbReference>
<protein>
    <recommendedName>
        <fullName evidence="2">Phosphoesterase</fullName>
        <ecNumber evidence="2">3.1.4.-</ecNumber>
    </recommendedName>
</protein>
<proteinExistence type="inferred from homology"/>